<dbReference type="InterPro" id="IPR052971">
    <property type="entry name" value="TRP_calcium_channel"/>
</dbReference>
<feature type="transmembrane region" description="Helical" evidence="1">
    <location>
        <begin position="327"/>
        <end position="345"/>
    </location>
</feature>
<proteinExistence type="predicted"/>
<dbReference type="VEuPathDB" id="FungiDB:BON22_1563"/>
<keyword evidence="1" id="KW-1133">Transmembrane helix</keyword>
<reference evidence="4" key="1">
    <citation type="journal article" date="2014" name="Genome Announc.">
        <title>Genome sequence of the yeast Cyberlindnera fabianii (Hansenula fabianii).</title>
        <authorList>
            <person name="Freel K.C."/>
            <person name="Sarilar V."/>
            <person name="Neuveglise C."/>
            <person name="Devillers H."/>
            <person name="Friedrich A."/>
            <person name="Schacherer J."/>
        </authorList>
    </citation>
    <scope>NUCLEOTIDE SEQUENCE</scope>
    <source>
        <strain evidence="4">YJS4271</strain>
    </source>
</reference>
<dbReference type="OrthoDB" id="301415at2759"/>
<evidence type="ECO:0000259" key="3">
    <source>
        <dbReference type="Pfam" id="PF23317"/>
    </source>
</evidence>
<evidence type="ECO:0000313" key="4">
    <source>
        <dbReference type="EMBL" id="CDR37867.1"/>
    </source>
</evidence>
<evidence type="ECO:0000259" key="2">
    <source>
        <dbReference type="Pfam" id="PF23190"/>
    </source>
</evidence>
<accession>A0A061AJW2</accession>
<feature type="domain" description="Calcium channel YVC1-like C-terminal transmembrane" evidence="3">
    <location>
        <begin position="255"/>
        <end position="529"/>
    </location>
</feature>
<keyword evidence="1" id="KW-0812">Transmembrane</keyword>
<dbReference type="PANTHER" id="PTHR35859:SF5">
    <property type="entry name" value="ION TRANSPORT DOMAIN-CONTAINING PROTEIN"/>
    <property type="match status" value="1"/>
</dbReference>
<feature type="transmembrane region" description="Helical" evidence="1">
    <location>
        <begin position="227"/>
        <end position="247"/>
    </location>
</feature>
<dbReference type="PANTHER" id="PTHR35859">
    <property type="entry name" value="NONSELECTIVE CATION CHANNEL PROTEIN"/>
    <property type="match status" value="1"/>
</dbReference>
<dbReference type="AlphaFoldDB" id="A0A061AJW2"/>
<feature type="transmembrane region" description="Helical" evidence="1">
    <location>
        <begin position="259"/>
        <end position="277"/>
    </location>
</feature>
<name>A0A061AJW2_CYBFA</name>
<evidence type="ECO:0000256" key="1">
    <source>
        <dbReference type="SAM" id="Phobius"/>
    </source>
</evidence>
<feature type="transmembrane region" description="Helical" evidence="1">
    <location>
        <begin position="289"/>
        <end position="307"/>
    </location>
</feature>
<dbReference type="Pfam" id="PF23190">
    <property type="entry name" value="LHD_TRPY1"/>
    <property type="match status" value="1"/>
</dbReference>
<protein>
    <submittedName>
        <fullName evidence="4">CYFA0S01e18514g1_1</fullName>
    </submittedName>
</protein>
<organism evidence="4">
    <name type="scientific">Cyberlindnera fabianii</name>
    <name type="common">Yeast</name>
    <name type="synonym">Hansenula fabianii</name>
    <dbReference type="NCBI Taxonomy" id="36022"/>
    <lineage>
        <taxon>Eukaryota</taxon>
        <taxon>Fungi</taxon>
        <taxon>Dikarya</taxon>
        <taxon>Ascomycota</taxon>
        <taxon>Saccharomycotina</taxon>
        <taxon>Saccharomycetes</taxon>
        <taxon>Phaffomycetales</taxon>
        <taxon>Phaffomycetaceae</taxon>
        <taxon>Cyberlindnera</taxon>
    </lineage>
</organism>
<dbReference type="PhylomeDB" id="A0A061AJW2"/>
<dbReference type="Pfam" id="PF23317">
    <property type="entry name" value="YVC1_C"/>
    <property type="match status" value="1"/>
</dbReference>
<feature type="domain" description="YVC1 N-terminal linker helical" evidence="2">
    <location>
        <begin position="24"/>
        <end position="214"/>
    </location>
</feature>
<sequence length="657" mass="73991">MSESLLPLTEDELSSFVPPSPRQVLRICLNLKHLIDNVVPIQFEPEVVTSSESRIINDKVVKLALEAAGGQGDGKKGSSSQKYRAVLVFALLKVTGWYWELAATELHNSELFNLRADAAQLLAKLIIEKENNDKYLFIQMLCRRYVVNLNTEDSIPTNALELAVDMHSTIVIGSSGYQRCVKWLWRGWIIQSARDPSSYVLYKDVNKATVLSHFDADRIKTPMYQNAIEIFFSFLYLVIFTIIVNTPDRGVSPLDFYEVVFYIFTFGLIHDEIVKLYHVGMSYLSFSSVLSDILFSLVGASFVLRVLALTKSDWTSPSAIALDLASYRVLALASPLIYGRLLMYLDAQKFVGAMIVVVKMMMKESLIFFVLLGLVMLGFLQGFLGLDSADGRRDATILIIENLAQTVLGGGDFAAFERFVPPYAGVLFYFYSFLVSVILLNVLVALYASAYSKIYDNANDEYMALVAVKTLKYIRAPDSCVFVPPLNVIEIIISPLALIMSHKAYHSLAYKVMLIIYSPFLCYIAIKETRDARRVQFNRIRHLADDANEVDREWDLTDGYEDSFEGIFAHDGTTISVDRVNDDMRAQLAAERADPHFSVSKEWYAKVKKSSPPIEAGETSGVGWELYPLFEKIEALTELVQSVVDENKELKARLEAK</sequence>
<feature type="transmembrane region" description="Helical" evidence="1">
    <location>
        <begin position="428"/>
        <end position="448"/>
    </location>
</feature>
<feature type="transmembrane region" description="Helical" evidence="1">
    <location>
        <begin position="366"/>
        <end position="384"/>
    </location>
</feature>
<gene>
    <name evidence="4" type="ORF">CYFA0S_01e18514g</name>
</gene>
<dbReference type="InterPro" id="IPR056337">
    <property type="entry name" value="LHD_YVC1"/>
</dbReference>
<dbReference type="EMBL" id="LK052886">
    <property type="protein sequence ID" value="CDR37867.1"/>
    <property type="molecule type" value="Genomic_DNA"/>
</dbReference>
<keyword evidence="1" id="KW-0472">Membrane</keyword>
<feature type="transmembrane region" description="Helical" evidence="1">
    <location>
        <begin position="508"/>
        <end position="526"/>
    </location>
</feature>
<feature type="transmembrane region" description="Helical" evidence="1">
    <location>
        <begin position="481"/>
        <end position="502"/>
    </location>
</feature>
<dbReference type="InterPro" id="IPR056336">
    <property type="entry name" value="YVC1_C"/>
</dbReference>